<keyword evidence="3" id="KW-1185">Reference proteome</keyword>
<protein>
    <submittedName>
        <fullName evidence="2">Uncharacterized protein</fullName>
    </submittedName>
</protein>
<dbReference type="RefSeq" id="WP_211423782.1">
    <property type="nucleotide sequence ID" value="NZ_CP072643.1"/>
</dbReference>
<dbReference type="Proteomes" id="UP000677668">
    <property type="component" value="Chromosome 2"/>
</dbReference>
<name>A0ABX8B3J2_9BACT</name>
<keyword evidence="1" id="KW-1133">Transmembrane helix</keyword>
<keyword evidence="1" id="KW-0472">Membrane</keyword>
<sequence>MPISRTSQHPILRFLPSRFRRLIVWLAVAGASLLVVLVFWEWVIPWKIRVHIEEWWCRLHSVPNHSVTLSLACEMARDFNRLPRERWLDHLLSIPPPLRFFILRMMDPETSLTLLSMLEERACTRFPHQTATVHSLFAKTAELYRLQDAPPNNAAALPLFREVGAEWLQSLTPEEKNLALVLHREWFHPALHLRHRNRVWILPTTVPVINDWLSRYDRLREEIDLFPFSPFPGDPAAPDFATHYETDGFFAAPRLATCDCATDVDCLPGSVCHVSIPAPPSDTFTCCHLLGVIIPCQGKCLPSEKMPAPPVQSSS</sequence>
<evidence type="ECO:0000313" key="3">
    <source>
        <dbReference type="Proteomes" id="UP000677668"/>
    </source>
</evidence>
<keyword evidence="1" id="KW-0812">Transmembrane</keyword>
<evidence type="ECO:0000313" key="2">
    <source>
        <dbReference type="EMBL" id="QUV95562.1"/>
    </source>
</evidence>
<proteinExistence type="predicted"/>
<organism evidence="2 3">
    <name type="scientific">Chloracidobacterium sp. N</name>
    <dbReference type="NCBI Taxonomy" id="2821540"/>
    <lineage>
        <taxon>Bacteria</taxon>
        <taxon>Pseudomonadati</taxon>
        <taxon>Acidobacteriota</taxon>
        <taxon>Terriglobia</taxon>
        <taxon>Terriglobales</taxon>
        <taxon>Acidobacteriaceae</taxon>
        <taxon>Chloracidobacterium</taxon>
        <taxon>Chloracidobacterium aggregatum</taxon>
    </lineage>
</organism>
<evidence type="ECO:0000256" key="1">
    <source>
        <dbReference type="SAM" id="Phobius"/>
    </source>
</evidence>
<reference evidence="2 3" key="1">
    <citation type="submission" date="2021-03" db="EMBL/GenBank/DDBJ databases">
        <title>Genomic and phenotypic characterization of Chloracidobacterium isolates provides evidence for multiple species.</title>
        <authorList>
            <person name="Saini M.K."/>
            <person name="Costas A.M.G."/>
            <person name="Tank M."/>
            <person name="Bryant D.A."/>
        </authorList>
    </citation>
    <scope>NUCLEOTIDE SEQUENCE [LARGE SCALE GENOMIC DNA]</scope>
    <source>
        <strain evidence="2 3">N</strain>
    </source>
</reference>
<feature type="transmembrane region" description="Helical" evidence="1">
    <location>
        <begin position="22"/>
        <end position="43"/>
    </location>
</feature>
<accession>A0ABX8B3J2</accession>
<dbReference type="EMBL" id="CP072643">
    <property type="protein sequence ID" value="QUV95562.1"/>
    <property type="molecule type" value="Genomic_DNA"/>
</dbReference>
<gene>
    <name evidence="2" type="ORF">J8C05_12045</name>
</gene>